<dbReference type="KEGG" id="soa:G3M56_005715"/>
<dbReference type="RefSeq" id="WP_164362731.1">
    <property type="nucleotide sequence ID" value="NZ_CP066776.1"/>
</dbReference>
<protein>
    <recommendedName>
        <fullName evidence="3">Replication protein</fullName>
    </recommendedName>
</protein>
<name>A0A6B3L198_9BACT</name>
<dbReference type="Proteomes" id="UP000475117">
    <property type="component" value="Chromosome"/>
</dbReference>
<accession>A0A6B3L198</accession>
<dbReference type="EMBL" id="CP066776">
    <property type="protein sequence ID" value="QQL46077.1"/>
    <property type="molecule type" value="Genomic_DNA"/>
</dbReference>
<gene>
    <name evidence="1" type="ORF">G3M56_005715</name>
</gene>
<sequence length="201" mass="23249">MKRAGVQIVFRSTELGTMKRQEDLPTFHLHVHAIVQMTRKLPKAEWSYLLQRVRGWWRHHFKDSQEVHQAREVCKYVVKPPEIEALSGEELKALYEQTFRLHLVQCLGALKDQRKTFEENDTMPRKESERWVVVKNWNAGRGKPSTSGKPSRNSIVCTLAPAAYLTNIKEPAAIILNYSDKSMIQQDKLARARDAALLGHY</sequence>
<keyword evidence="2" id="KW-1185">Reference proteome</keyword>
<evidence type="ECO:0000313" key="2">
    <source>
        <dbReference type="Proteomes" id="UP000475117"/>
    </source>
</evidence>
<organism evidence="1 2">
    <name type="scientific">Sulfuriroseicoccus oceanibius</name>
    <dbReference type="NCBI Taxonomy" id="2707525"/>
    <lineage>
        <taxon>Bacteria</taxon>
        <taxon>Pseudomonadati</taxon>
        <taxon>Verrucomicrobiota</taxon>
        <taxon>Verrucomicrobiia</taxon>
        <taxon>Verrucomicrobiales</taxon>
        <taxon>Verrucomicrobiaceae</taxon>
        <taxon>Sulfuriroseicoccus</taxon>
    </lineage>
</organism>
<reference evidence="1 2" key="1">
    <citation type="submission" date="2020-12" db="EMBL/GenBank/DDBJ databases">
        <title>Sulforoseuscoccus oceanibium gen. nov., sp. nov., a representative of the phylum Verrucomicrobia with special cytoplasmic membrane, and proposal of Sulforoseuscoccusaceae fam. nov.</title>
        <authorList>
            <person name="Xi F."/>
        </authorList>
    </citation>
    <scope>NUCLEOTIDE SEQUENCE [LARGE SCALE GENOMIC DNA]</scope>
    <source>
        <strain evidence="1 2">T37</strain>
    </source>
</reference>
<dbReference type="AlphaFoldDB" id="A0A6B3L198"/>
<evidence type="ECO:0000313" key="1">
    <source>
        <dbReference type="EMBL" id="QQL46077.1"/>
    </source>
</evidence>
<proteinExistence type="predicted"/>
<evidence type="ECO:0008006" key="3">
    <source>
        <dbReference type="Google" id="ProtNLM"/>
    </source>
</evidence>